<sequence length="64" mass="7442">MTDKYAALRPRRDRQCYRADGVPKKRYRRVTARVTAARWGQDAYRCGECGHWHTGGKTTTKETP</sequence>
<evidence type="ECO:0000313" key="1">
    <source>
        <dbReference type="EMBL" id="TDE03451.1"/>
    </source>
</evidence>
<dbReference type="RefSeq" id="WP_131898033.1">
    <property type="nucleotide sequence ID" value="NZ_SMKZ01000032.1"/>
</dbReference>
<dbReference type="Proteomes" id="UP000294739">
    <property type="component" value="Unassembled WGS sequence"/>
</dbReference>
<dbReference type="EMBL" id="SMKZ01000032">
    <property type="protein sequence ID" value="TDE03451.1"/>
    <property type="molecule type" value="Genomic_DNA"/>
</dbReference>
<accession>A0A4R5CWN9</accession>
<protein>
    <submittedName>
        <fullName evidence="1">Uncharacterized protein</fullName>
    </submittedName>
</protein>
<dbReference type="AlphaFoldDB" id="A0A4R5CWN9"/>
<comment type="caution">
    <text evidence="1">The sequence shown here is derived from an EMBL/GenBank/DDBJ whole genome shotgun (WGS) entry which is preliminary data.</text>
</comment>
<keyword evidence="2" id="KW-1185">Reference proteome</keyword>
<reference evidence="1 2" key="1">
    <citation type="submission" date="2019-03" db="EMBL/GenBank/DDBJ databases">
        <title>Draft genome sequences of novel Actinobacteria.</title>
        <authorList>
            <person name="Sahin N."/>
            <person name="Ay H."/>
            <person name="Saygin H."/>
        </authorList>
    </citation>
    <scope>NUCLEOTIDE SEQUENCE [LARGE SCALE GENOMIC DNA]</scope>
    <source>
        <strain evidence="1 2">5K138</strain>
    </source>
</reference>
<name>A0A4R5CWN9_9ACTN</name>
<organism evidence="1 2">
    <name type="scientific">Jiangella asiatica</name>
    <dbReference type="NCBI Taxonomy" id="2530372"/>
    <lineage>
        <taxon>Bacteria</taxon>
        <taxon>Bacillati</taxon>
        <taxon>Actinomycetota</taxon>
        <taxon>Actinomycetes</taxon>
        <taxon>Jiangellales</taxon>
        <taxon>Jiangellaceae</taxon>
        <taxon>Jiangella</taxon>
    </lineage>
</organism>
<gene>
    <name evidence="1" type="ORF">E1269_20660</name>
</gene>
<evidence type="ECO:0000313" key="2">
    <source>
        <dbReference type="Proteomes" id="UP000294739"/>
    </source>
</evidence>
<proteinExistence type="predicted"/>
<dbReference type="InParanoid" id="A0A4R5CWN9"/>